<reference evidence="3" key="1">
    <citation type="journal article" date="2015" name="BMC Genomics">
        <title>Genomic and transcriptomic analysis of the endophytic fungus Pestalotiopsis fici reveals its lifestyle and high potential for synthesis of natural products.</title>
        <authorList>
            <person name="Wang X."/>
            <person name="Zhang X."/>
            <person name="Liu L."/>
            <person name="Xiang M."/>
            <person name="Wang W."/>
            <person name="Sun X."/>
            <person name="Che Y."/>
            <person name="Guo L."/>
            <person name="Liu G."/>
            <person name="Guo L."/>
            <person name="Wang C."/>
            <person name="Yin W.B."/>
            <person name="Stadler M."/>
            <person name="Zhang X."/>
            <person name="Liu X."/>
        </authorList>
    </citation>
    <scope>NUCLEOTIDE SEQUENCE [LARGE SCALE GENOMIC DNA]</scope>
    <source>
        <strain evidence="3">W106-1 / CGMCC3.15140</strain>
    </source>
</reference>
<feature type="compositionally biased region" description="Low complexity" evidence="1">
    <location>
        <begin position="13"/>
        <end position="25"/>
    </location>
</feature>
<keyword evidence="3" id="KW-1185">Reference proteome</keyword>
<feature type="compositionally biased region" description="Polar residues" evidence="1">
    <location>
        <begin position="75"/>
        <end position="99"/>
    </location>
</feature>
<dbReference type="OMA" id="RASGWFK"/>
<protein>
    <submittedName>
        <fullName evidence="2">Uncharacterized protein</fullName>
    </submittedName>
</protein>
<accession>W3XG30</accession>
<sequence length="220" mass="23628">MPKTSPRPDGLNTAAPQPAQATQPAKRFQLPALNLSLGSLTEGTDIPPPIPSPVQEVPTPPKTPPADDAPKKTTNGAANVQTNGLDTSPKSDVSSSTNGGLKRPVDQGPVSPTYSSRGSLRRYLSKNLLHNAYDEQASISSQVASRPPSRTASVAAEERKAKRGSGWFRRLRSNDSKRNSMQQFEEVHVEKKGPPPPTIPEMSAFKIDTAIGDDLFKEIK</sequence>
<dbReference type="EMBL" id="KI912110">
    <property type="protein sequence ID" value="ETS84990.1"/>
    <property type="molecule type" value="Genomic_DNA"/>
</dbReference>
<feature type="region of interest" description="Disordered" evidence="1">
    <location>
        <begin position="136"/>
        <end position="163"/>
    </location>
</feature>
<dbReference type="KEGG" id="pfy:PFICI_03015"/>
<feature type="region of interest" description="Disordered" evidence="1">
    <location>
        <begin position="1"/>
        <end position="119"/>
    </location>
</feature>
<organism evidence="2 3">
    <name type="scientific">Pestalotiopsis fici (strain W106-1 / CGMCC3.15140)</name>
    <dbReference type="NCBI Taxonomy" id="1229662"/>
    <lineage>
        <taxon>Eukaryota</taxon>
        <taxon>Fungi</taxon>
        <taxon>Dikarya</taxon>
        <taxon>Ascomycota</taxon>
        <taxon>Pezizomycotina</taxon>
        <taxon>Sordariomycetes</taxon>
        <taxon>Xylariomycetidae</taxon>
        <taxon>Amphisphaeriales</taxon>
        <taxon>Sporocadaceae</taxon>
        <taxon>Pestalotiopsis</taxon>
    </lineage>
</organism>
<dbReference type="InParanoid" id="W3XG30"/>
<dbReference type="Proteomes" id="UP000030651">
    <property type="component" value="Unassembled WGS sequence"/>
</dbReference>
<dbReference type="HOGENOM" id="CLU_071100_0_0_1"/>
<feature type="compositionally biased region" description="Pro residues" evidence="1">
    <location>
        <begin position="46"/>
        <end position="64"/>
    </location>
</feature>
<proteinExistence type="predicted"/>
<dbReference type="OrthoDB" id="5380416at2759"/>
<feature type="region of interest" description="Disordered" evidence="1">
    <location>
        <begin position="175"/>
        <end position="202"/>
    </location>
</feature>
<dbReference type="AlphaFoldDB" id="W3XG30"/>
<evidence type="ECO:0000256" key="1">
    <source>
        <dbReference type="SAM" id="MobiDB-lite"/>
    </source>
</evidence>
<feature type="compositionally biased region" description="Polar residues" evidence="1">
    <location>
        <begin position="137"/>
        <end position="152"/>
    </location>
</feature>
<dbReference type="GeneID" id="19268028"/>
<evidence type="ECO:0000313" key="3">
    <source>
        <dbReference type="Proteomes" id="UP000030651"/>
    </source>
</evidence>
<dbReference type="RefSeq" id="XP_007829787.1">
    <property type="nucleotide sequence ID" value="XM_007831596.1"/>
</dbReference>
<dbReference type="eggNOG" id="ENOG502SUU9">
    <property type="taxonomic scope" value="Eukaryota"/>
</dbReference>
<evidence type="ECO:0000313" key="2">
    <source>
        <dbReference type="EMBL" id="ETS84990.1"/>
    </source>
</evidence>
<gene>
    <name evidence="2" type="ORF">PFICI_03015</name>
</gene>
<name>W3XG30_PESFW</name>